<proteinExistence type="predicted"/>
<protein>
    <submittedName>
        <fullName evidence="1">Ferritin-like domain-containing protein</fullName>
    </submittedName>
</protein>
<dbReference type="PROSITE" id="PS51257">
    <property type="entry name" value="PROKAR_LIPOPROTEIN"/>
    <property type="match status" value="1"/>
</dbReference>
<dbReference type="InterPro" id="IPR009078">
    <property type="entry name" value="Ferritin-like_SF"/>
</dbReference>
<dbReference type="SUPFAM" id="SSF47240">
    <property type="entry name" value="Ferritin-like"/>
    <property type="match status" value="1"/>
</dbReference>
<organism evidence="1 2">
    <name type="scientific">Corallococcus exercitus</name>
    <dbReference type="NCBI Taxonomy" id="2316736"/>
    <lineage>
        <taxon>Bacteria</taxon>
        <taxon>Pseudomonadati</taxon>
        <taxon>Myxococcota</taxon>
        <taxon>Myxococcia</taxon>
        <taxon>Myxococcales</taxon>
        <taxon>Cystobacterineae</taxon>
        <taxon>Myxococcaceae</taxon>
        <taxon>Corallococcus</taxon>
    </lineage>
</organism>
<gene>
    <name evidence="1" type="ORF">HMI49_07080</name>
</gene>
<sequence length="445" mass="48049">MNVDWLRFLFSRALRTSLATPLLLAGCQGDQVVEPTDLSQHSDVACANGLPVITGLTIEPPPNALQLRDVDRIPPYDDRLRTSEGEPCATASDPQACLDRVEALGVTRGFPRICGLSMECAEGFLVTTRGDEVTAYTTADSIRALLGRIETPEEAALLAYASGYALCEYPAFERGKVRRFPDGTFSVVSTQDYDCETKVNVTRHALKITPSGEVTVESSVALKKEPVDCIVGRRPVGLQGARAEGCEDARGGYFANAARLEAAAIHAFLRLRDELALHGASPELQDAALASARDEVRHTGLTARLALRFGSTPVPLAVADLPLRPLDEVLLDNTVEGCVRETYGALVAHHQALHARDPEIRESMARIAEDETRHAGLSWDIDAWATPHLSTERRASLQEARRQAIAVLRAEVAVPLDPELTADAGLPSPEVAAALLDSLEQALWA</sequence>
<name>A0A7Y4NPW3_9BACT</name>
<dbReference type="CDD" id="cd00657">
    <property type="entry name" value="Ferritin_like"/>
    <property type="match status" value="1"/>
</dbReference>
<comment type="caution">
    <text evidence="1">The sequence shown here is derived from an EMBL/GenBank/DDBJ whole genome shotgun (WGS) entry which is preliminary data.</text>
</comment>
<dbReference type="Proteomes" id="UP000563426">
    <property type="component" value="Unassembled WGS sequence"/>
</dbReference>
<evidence type="ECO:0000313" key="2">
    <source>
        <dbReference type="Proteomes" id="UP000563426"/>
    </source>
</evidence>
<accession>A0A7Y4NPW3</accession>
<dbReference type="RefSeq" id="WP_171433547.1">
    <property type="nucleotide sequence ID" value="NZ_JABFJV010000025.1"/>
</dbReference>
<dbReference type="AlphaFoldDB" id="A0A7Y4NPW3"/>
<dbReference type="EMBL" id="JABFJV010000025">
    <property type="protein sequence ID" value="NOK32960.1"/>
    <property type="molecule type" value="Genomic_DNA"/>
</dbReference>
<reference evidence="1 2" key="1">
    <citation type="submission" date="2020-05" db="EMBL/GenBank/DDBJ databases">
        <authorList>
            <person name="Whitworth D."/>
        </authorList>
    </citation>
    <scope>NUCLEOTIDE SEQUENCE [LARGE SCALE GENOMIC DNA]</scope>
    <source>
        <strain evidence="1 2">AB043B</strain>
    </source>
</reference>
<evidence type="ECO:0000313" key="1">
    <source>
        <dbReference type="EMBL" id="NOK32960.1"/>
    </source>
</evidence>
<keyword evidence="2" id="KW-1185">Reference proteome</keyword>